<name>A0A7X5X8I1_STRMQ</name>
<evidence type="ECO:0000256" key="1">
    <source>
        <dbReference type="ARBA" id="ARBA00004651"/>
    </source>
</evidence>
<evidence type="ECO:0000313" key="11">
    <source>
        <dbReference type="Proteomes" id="UP000536624"/>
    </source>
</evidence>
<keyword evidence="5 9" id="KW-1133">Transmembrane helix</keyword>
<evidence type="ECO:0000256" key="6">
    <source>
        <dbReference type="ARBA" id="ARBA00023136"/>
    </source>
</evidence>
<keyword evidence="2" id="KW-0813">Transport</keyword>
<evidence type="ECO:0000313" key="10">
    <source>
        <dbReference type="EMBL" id="NIY68522.1"/>
    </source>
</evidence>
<keyword evidence="4 9" id="KW-0812">Transmembrane</keyword>
<accession>A0A7X5X8I1</accession>
<feature type="transmembrane region" description="Helical" evidence="9">
    <location>
        <begin position="119"/>
        <end position="139"/>
    </location>
</feature>
<feature type="transmembrane region" description="Helical" evidence="9">
    <location>
        <begin position="145"/>
        <end position="165"/>
    </location>
</feature>
<keyword evidence="3" id="KW-1003">Cell membrane</keyword>
<proteinExistence type="predicted"/>
<feature type="compositionally biased region" description="Basic and acidic residues" evidence="8">
    <location>
        <begin position="307"/>
        <end position="317"/>
    </location>
</feature>
<dbReference type="GO" id="GO:0046677">
    <property type="term" value="P:response to antibiotic"/>
    <property type="evidence" value="ECO:0007669"/>
    <property type="project" value="UniProtKB-KW"/>
</dbReference>
<feature type="transmembrane region" description="Helical" evidence="9">
    <location>
        <begin position="90"/>
        <end position="112"/>
    </location>
</feature>
<dbReference type="AlphaFoldDB" id="A0A7X5X8I1"/>
<dbReference type="PANTHER" id="PTHR42718:SF47">
    <property type="entry name" value="METHYL VIOLOGEN RESISTANCE PROTEIN SMVA"/>
    <property type="match status" value="1"/>
</dbReference>
<feature type="compositionally biased region" description="Gly residues" evidence="8">
    <location>
        <begin position="248"/>
        <end position="265"/>
    </location>
</feature>
<evidence type="ECO:0000256" key="3">
    <source>
        <dbReference type="ARBA" id="ARBA00022475"/>
    </source>
</evidence>
<organism evidence="10 11">
    <name type="scientific">Streptomyces malaysiensis</name>
    <dbReference type="NCBI Taxonomy" id="92644"/>
    <lineage>
        <taxon>Bacteria</taxon>
        <taxon>Bacillati</taxon>
        <taxon>Actinomycetota</taxon>
        <taxon>Actinomycetes</taxon>
        <taxon>Kitasatosporales</taxon>
        <taxon>Streptomycetaceae</taxon>
        <taxon>Streptomyces</taxon>
        <taxon>Streptomyces violaceusniger group</taxon>
    </lineage>
</organism>
<keyword evidence="7" id="KW-0046">Antibiotic resistance</keyword>
<comment type="caution">
    <text evidence="10">The sequence shown here is derived from an EMBL/GenBank/DDBJ whole genome shotgun (WGS) entry which is preliminary data.</text>
</comment>
<dbReference type="PANTHER" id="PTHR42718">
    <property type="entry name" value="MAJOR FACILITATOR SUPERFAMILY MULTIDRUG TRANSPORTER MFSC"/>
    <property type="match status" value="1"/>
</dbReference>
<evidence type="ECO:0000256" key="9">
    <source>
        <dbReference type="SAM" id="Phobius"/>
    </source>
</evidence>
<comment type="subcellular location">
    <subcellularLocation>
        <location evidence="1">Cell membrane</location>
        <topology evidence="1">Multi-pass membrane protein</topology>
    </subcellularLocation>
</comment>
<dbReference type="InterPro" id="IPR036259">
    <property type="entry name" value="MFS_trans_sf"/>
</dbReference>
<feature type="transmembrane region" description="Helical" evidence="9">
    <location>
        <begin position="12"/>
        <end position="33"/>
    </location>
</feature>
<sequence length="343" mass="34336">MIYGLKKTAADNGIGLIPVLSIVAGLAIGAVFVRRQLTRRDAMISPQLFHHRGFGPSIALNALATFAMMGSAYFTTQYLQSVLGKGALEAALWSLAPSVCVGIAGPAAAAAVRRGADRASVIGAGFVTGAIGYGILALAGPDSLWTVLIGAAVLASGIVAVMSLVTDMAIGTVPPERAGSAAALLETGQEFGGAMGMAVLGSVGTAVYRSDVKDSLGGGPPTDGLAHRWAAHRRARPGARDAGRGRRGGGPAEGTGRGPDAGRGARGVHPRNADRVRRRGAGPGGGRGPGPGDAAPGRAHRAHTRGHAPDRRGRDGGGRQGDGGPRDGAEPLSGGTPEGTSPR</sequence>
<evidence type="ECO:0000256" key="8">
    <source>
        <dbReference type="SAM" id="MobiDB-lite"/>
    </source>
</evidence>
<dbReference type="GO" id="GO:0005886">
    <property type="term" value="C:plasma membrane"/>
    <property type="evidence" value="ECO:0007669"/>
    <property type="project" value="UniProtKB-SubCell"/>
</dbReference>
<keyword evidence="6 9" id="KW-0472">Membrane</keyword>
<protein>
    <recommendedName>
        <fullName evidence="12">Major facilitator superfamily (MFS) profile domain-containing protein</fullName>
    </recommendedName>
</protein>
<dbReference type="SUPFAM" id="SSF103473">
    <property type="entry name" value="MFS general substrate transporter"/>
    <property type="match status" value="1"/>
</dbReference>
<reference evidence="10 11" key="1">
    <citation type="submission" date="2020-02" db="EMBL/GenBank/DDBJ databases">
        <title>Streptomyces malaysiensis DSM14702 (JHCC583434, PFL_A843) Genome sequencing and assembly.</title>
        <authorList>
            <person name="Samborskyy M."/>
        </authorList>
    </citation>
    <scope>NUCLEOTIDE SEQUENCE [LARGE SCALE GENOMIC DNA]</scope>
    <source>
        <strain evidence="10 11">DSM 14702</strain>
    </source>
</reference>
<dbReference type="Proteomes" id="UP000536624">
    <property type="component" value="Unassembled WGS sequence"/>
</dbReference>
<evidence type="ECO:0000256" key="4">
    <source>
        <dbReference type="ARBA" id="ARBA00022692"/>
    </source>
</evidence>
<feature type="transmembrane region" description="Helical" evidence="9">
    <location>
        <begin position="54"/>
        <end position="75"/>
    </location>
</feature>
<dbReference type="RefSeq" id="WP_208973217.1">
    <property type="nucleotide sequence ID" value="NZ_JAALLH010000001.1"/>
</dbReference>
<gene>
    <name evidence="10" type="ORF">SMALB_6615</name>
</gene>
<dbReference type="EMBL" id="JAALLH010000001">
    <property type="protein sequence ID" value="NIY68522.1"/>
    <property type="molecule type" value="Genomic_DNA"/>
</dbReference>
<feature type="compositionally biased region" description="Gly residues" evidence="8">
    <location>
        <begin position="281"/>
        <end position="291"/>
    </location>
</feature>
<evidence type="ECO:0000256" key="2">
    <source>
        <dbReference type="ARBA" id="ARBA00022448"/>
    </source>
</evidence>
<evidence type="ECO:0000256" key="7">
    <source>
        <dbReference type="ARBA" id="ARBA00023251"/>
    </source>
</evidence>
<dbReference type="Gene3D" id="1.20.1250.20">
    <property type="entry name" value="MFS general substrate transporter like domains"/>
    <property type="match status" value="1"/>
</dbReference>
<feature type="region of interest" description="Disordered" evidence="8">
    <location>
        <begin position="218"/>
        <end position="343"/>
    </location>
</feature>
<evidence type="ECO:0008006" key="12">
    <source>
        <dbReference type="Google" id="ProtNLM"/>
    </source>
</evidence>
<evidence type="ECO:0000256" key="5">
    <source>
        <dbReference type="ARBA" id="ARBA00022989"/>
    </source>
</evidence>